<organism evidence="3 4">
    <name type="scientific">Thermoactinomyces vulgaris</name>
    <dbReference type="NCBI Taxonomy" id="2026"/>
    <lineage>
        <taxon>Bacteria</taxon>
        <taxon>Bacillati</taxon>
        <taxon>Bacillota</taxon>
        <taxon>Bacilli</taxon>
        <taxon>Bacillales</taxon>
        <taxon>Thermoactinomycetaceae</taxon>
        <taxon>Thermoactinomyces</taxon>
    </lineage>
</organism>
<sequence length="162" mass="19319">MKPLKQKNKDTICIEHVSVFYVQAPPEFCFSKLTNERIRRRAHQDVLEVEMEPEVGGVFRITYEKPAGTETIQMKIAEYAPPSLLKTTVSTEEENLTHTYRLKRVEAGTRLTVITQRTRKWNWLNGILYTLFKRRMDQKMNHYWSRLAVEIEKEFQERHLFS</sequence>
<proteinExistence type="inferred from homology"/>
<evidence type="ECO:0000256" key="1">
    <source>
        <dbReference type="ARBA" id="ARBA00006817"/>
    </source>
</evidence>
<dbReference type="Gene3D" id="3.30.530.20">
    <property type="match status" value="1"/>
</dbReference>
<evidence type="ECO:0000313" key="3">
    <source>
        <dbReference type="EMBL" id="MBH8587932.1"/>
    </source>
</evidence>
<keyword evidence="4" id="KW-1185">Reference proteome</keyword>
<accession>A0ABS0QF80</accession>
<name>A0ABS0QF80_THEVU</name>
<gene>
    <name evidence="3" type="ORF">I8U22_03735</name>
</gene>
<dbReference type="Proteomes" id="UP000641910">
    <property type="component" value="Unassembled WGS sequence"/>
</dbReference>
<protein>
    <submittedName>
        <fullName evidence="3">SRPBCC domain-containing protein</fullName>
    </submittedName>
</protein>
<dbReference type="SUPFAM" id="SSF55961">
    <property type="entry name" value="Bet v1-like"/>
    <property type="match status" value="1"/>
</dbReference>
<dbReference type="RefSeq" id="WP_037994334.1">
    <property type="nucleotide sequence ID" value="NZ_CP036487.1"/>
</dbReference>
<dbReference type="EMBL" id="JAECVU010000001">
    <property type="protein sequence ID" value="MBH8587932.1"/>
    <property type="molecule type" value="Genomic_DNA"/>
</dbReference>
<dbReference type="Pfam" id="PF08327">
    <property type="entry name" value="AHSA1"/>
    <property type="match status" value="1"/>
</dbReference>
<feature type="domain" description="Activator of Hsp90 ATPase homologue 1/2-like C-terminal" evidence="2">
    <location>
        <begin position="24"/>
        <end position="148"/>
    </location>
</feature>
<reference evidence="3 4" key="1">
    <citation type="submission" date="2020-12" db="EMBL/GenBank/DDBJ databases">
        <title>WGS of Thermoactinomyces spp.</title>
        <authorList>
            <person name="Cheng K."/>
        </authorList>
    </citation>
    <scope>NUCLEOTIDE SEQUENCE [LARGE SCALE GENOMIC DNA]</scope>
    <source>
        <strain evidence="4">CICC 10650\ACCC 41061</strain>
    </source>
</reference>
<comment type="caution">
    <text evidence="3">The sequence shown here is derived from an EMBL/GenBank/DDBJ whole genome shotgun (WGS) entry which is preliminary data.</text>
</comment>
<evidence type="ECO:0000313" key="4">
    <source>
        <dbReference type="Proteomes" id="UP000641910"/>
    </source>
</evidence>
<evidence type="ECO:0000259" key="2">
    <source>
        <dbReference type="Pfam" id="PF08327"/>
    </source>
</evidence>
<dbReference type="InterPro" id="IPR023393">
    <property type="entry name" value="START-like_dom_sf"/>
</dbReference>
<dbReference type="InterPro" id="IPR013538">
    <property type="entry name" value="ASHA1/2-like_C"/>
</dbReference>
<comment type="similarity">
    <text evidence="1">Belongs to the AHA1 family.</text>
</comment>